<keyword evidence="1" id="KW-0175">Coiled coil</keyword>
<reference evidence="3 4" key="1">
    <citation type="submission" date="2017-01" db="EMBL/GenBank/DDBJ databases">
        <title>New insights into the genetic diversity of Chromobacterium isolated from tropical freshwater lake.</title>
        <authorList>
            <person name="Santos A.B."/>
            <person name="Nascimento A.M."/>
            <person name="Da Silva P.C."/>
        </authorList>
    </citation>
    <scope>NUCLEOTIDE SEQUENCE [LARGE SCALE GENOMIC DNA]</scope>
    <source>
        <strain evidence="3 4">56AF</strain>
    </source>
</reference>
<dbReference type="Pfam" id="PF02371">
    <property type="entry name" value="Transposase_20"/>
    <property type="match status" value="1"/>
</dbReference>
<dbReference type="GO" id="GO:0003677">
    <property type="term" value="F:DNA binding"/>
    <property type="evidence" value="ECO:0007669"/>
    <property type="project" value="InterPro"/>
</dbReference>
<feature type="non-terminal residue" evidence="3">
    <location>
        <position position="1"/>
    </location>
</feature>
<evidence type="ECO:0000256" key="1">
    <source>
        <dbReference type="SAM" id="Coils"/>
    </source>
</evidence>
<dbReference type="OrthoDB" id="5289737at2"/>
<dbReference type="PANTHER" id="PTHR33055:SF3">
    <property type="entry name" value="PUTATIVE TRANSPOSASE FOR IS117-RELATED"/>
    <property type="match status" value="1"/>
</dbReference>
<sequence>GFDKNQAETRVVIRSGRRKSAISRGELSNSGEHGLPDMMRELVCRLAAHLRLLDSQAKELEQRIEQWHRQSESSRRLAAIPGIGPITATALVASVGNAHAFENGRQLAAWLGLVPRQHSSGGKPVLLGISKRGDVYLRTLLIHGARAVIAHTERRIQNGTNWLSRLLSRRNRNVAAVALANKNARIVWSLLTSGRDFESGHLSFPVVA</sequence>
<feature type="domain" description="Transposase IS116/IS110/IS902 C-terminal" evidence="2">
    <location>
        <begin position="75"/>
        <end position="156"/>
    </location>
</feature>
<dbReference type="PANTHER" id="PTHR33055">
    <property type="entry name" value="TRANSPOSASE FOR INSERTION SEQUENCE ELEMENT IS1111A"/>
    <property type="match status" value="1"/>
</dbReference>
<dbReference type="GO" id="GO:0004803">
    <property type="term" value="F:transposase activity"/>
    <property type="evidence" value="ECO:0007669"/>
    <property type="project" value="InterPro"/>
</dbReference>
<proteinExistence type="predicted"/>
<dbReference type="AlphaFoldDB" id="A0A2S9WYW7"/>
<dbReference type="RefSeq" id="WP_146131904.1">
    <property type="nucleotide sequence ID" value="NZ_MTBD01000079.1"/>
</dbReference>
<dbReference type="GO" id="GO:0006313">
    <property type="term" value="P:DNA transposition"/>
    <property type="evidence" value="ECO:0007669"/>
    <property type="project" value="InterPro"/>
</dbReference>
<evidence type="ECO:0000313" key="3">
    <source>
        <dbReference type="EMBL" id="PRP68662.1"/>
    </source>
</evidence>
<evidence type="ECO:0000259" key="2">
    <source>
        <dbReference type="Pfam" id="PF02371"/>
    </source>
</evidence>
<name>A0A2S9WYW7_9NEIS</name>
<dbReference type="InterPro" id="IPR003346">
    <property type="entry name" value="Transposase_20"/>
</dbReference>
<dbReference type="NCBIfam" id="NF033542">
    <property type="entry name" value="transpos_IS110"/>
    <property type="match status" value="1"/>
</dbReference>
<accession>A0A2S9WYW7</accession>
<dbReference type="Proteomes" id="UP000239469">
    <property type="component" value="Unassembled WGS sequence"/>
</dbReference>
<gene>
    <name evidence="3" type="ORF">BUE93_21130</name>
</gene>
<feature type="coiled-coil region" evidence="1">
    <location>
        <begin position="50"/>
        <end position="77"/>
    </location>
</feature>
<protein>
    <submittedName>
        <fullName evidence="3">IS110 family transposase</fullName>
    </submittedName>
</protein>
<evidence type="ECO:0000313" key="4">
    <source>
        <dbReference type="Proteomes" id="UP000239469"/>
    </source>
</evidence>
<dbReference type="InterPro" id="IPR047650">
    <property type="entry name" value="Transpos_IS110"/>
</dbReference>
<dbReference type="EMBL" id="MTBD01000079">
    <property type="protein sequence ID" value="PRP68662.1"/>
    <property type="molecule type" value="Genomic_DNA"/>
</dbReference>
<organism evidence="3 4">
    <name type="scientific">Chromobacterium amazonense</name>
    <dbReference type="NCBI Taxonomy" id="1382803"/>
    <lineage>
        <taxon>Bacteria</taxon>
        <taxon>Pseudomonadati</taxon>
        <taxon>Pseudomonadota</taxon>
        <taxon>Betaproteobacteria</taxon>
        <taxon>Neisseriales</taxon>
        <taxon>Chromobacteriaceae</taxon>
        <taxon>Chromobacterium</taxon>
    </lineage>
</organism>
<comment type="caution">
    <text evidence="3">The sequence shown here is derived from an EMBL/GenBank/DDBJ whole genome shotgun (WGS) entry which is preliminary data.</text>
</comment>